<reference evidence="2" key="1">
    <citation type="submission" date="2020-11" db="EMBL/GenBank/DDBJ databases">
        <authorList>
            <consortium name="DOE Joint Genome Institute"/>
            <person name="Ahrendt S."/>
            <person name="Riley R."/>
            <person name="Andreopoulos W."/>
            <person name="Labutti K."/>
            <person name="Pangilinan J."/>
            <person name="Ruiz-Duenas F.J."/>
            <person name="Barrasa J.M."/>
            <person name="Sanchez-Garcia M."/>
            <person name="Camarero S."/>
            <person name="Miyauchi S."/>
            <person name="Serrano A."/>
            <person name="Linde D."/>
            <person name="Babiker R."/>
            <person name="Drula E."/>
            <person name="Ayuso-Fernandez I."/>
            <person name="Pacheco R."/>
            <person name="Padilla G."/>
            <person name="Ferreira P."/>
            <person name="Barriuso J."/>
            <person name="Kellner H."/>
            <person name="Castanera R."/>
            <person name="Alfaro M."/>
            <person name="Ramirez L."/>
            <person name="Pisabarro A.G."/>
            <person name="Kuo A."/>
            <person name="Tritt A."/>
            <person name="Lipzen A."/>
            <person name="He G."/>
            <person name="Yan M."/>
            <person name="Ng V."/>
            <person name="Cullen D."/>
            <person name="Martin F."/>
            <person name="Rosso M.-N."/>
            <person name="Henrissat B."/>
            <person name="Hibbett D."/>
            <person name="Martinez A.T."/>
            <person name="Grigoriev I.V."/>
        </authorList>
    </citation>
    <scope>NUCLEOTIDE SEQUENCE</scope>
    <source>
        <strain evidence="2">CBS 247.69</strain>
    </source>
</reference>
<feature type="compositionally biased region" description="Polar residues" evidence="1">
    <location>
        <begin position="28"/>
        <end position="42"/>
    </location>
</feature>
<keyword evidence="3" id="KW-1185">Reference proteome</keyword>
<protein>
    <submittedName>
        <fullName evidence="2">Uncharacterized protein</fullName>
    </submittedName>
</protein>
<comment type="caution">
    <text evidence="2">The sequence shown here is derived from an EMBL/GenBank/DDBJ whole genome shotgun (WGS) entry which is preliminary data.</text>
</comment>
<feature type="compositionally biased region" description="Low complexity" evidence="1">
    <location>
        <begin position="18"/>
        <end position="27"/>
    </location>
</feature>
<proteinExistence type="predicted"/>
<feature type="region of interest" description="Disordered" evidence="1">
    <location>
        <begin position="438"/>
        <end position="484"/>
    </location>
</feature>
<evidence type="ECO:0000313" key="2">
    <source>
        <dbReference type="EMBL" id="KAF9457865.1"/>
    </source>
</evidence>
<feature type="region of interest" description="Disordered" evidence="1">
    <location>
        <begin position="1"/>
        <end position="50"/>
    </location>
</feature>
<feature type="compositionally biased region" description="Basic residues" evidence="1">
    <location>
        <begin position="468"/>
        <end position="478"/>
    </location>
</feature>
<dbReference type="AlphaFoldDB" id="A0A9P5XY81"/>
<gene>
    <name evidence="2" type="ORF">BDZ94DRAFT_163914</name>
</gene>
<evidence type="ECO:0000313" key="3">
    <source>
        <dbReference type="Proteomes" id="UP000807353"/>
    </source>
</evidence>
<dbReference type="Proteomes" id="UP000807353">
    <property type="component" value="Unassembled WGS sequence"/>
</dbReference>
<evidence type="ECO:0000256" key="1">
    <source>
        <dbReference type="SAM" id="MobiDB-lite"/>
    </source>
</evidence>
<organism evidence="2 3">
    <name type="scientific">Collybia nuda</name>
    <dbReference type="NCBI Taxonomy" id="64659"/>
    <lineage>
        <taxon>Eukaryota</taxon>
        <taxon>Fungi</taxon>
        <taxon>Dikarya</taxon>
        <taxon>Basidiomycota</taxon>
        <taxon>Agaricomycotina</taxon>
        <taxon>Agaricomycetes</taxon>
        <taxon>Agaricomycetidae</taxon>
        <taxon>Agaricales</taxon>
        <taxon>Tricholomatineae</taxon>
        <taxon>Clitocybaceae</taxon>
        <taxon>Collybia</taxon>
    </lineage>
</organism>
<dbReference type="OrthoDB" id="10688007at2759"/>
<dbReference type="EMBL" id="MU150356">
    <property type="protein sequence ID" value="KAF9457865.1"/>
    <property type="molecule type" value="Genomic_DNA"/>
</dbReference>
<name>A0A9P5XY81_9AGAR</name>
<sequence>MSSSNLLSVPFLESRATSSSSSSSSSSMFGSGLQTSDSQTDYSPPHSPKKEALHFREPFIKSFLDHSTHLDRGLVTPKQSTRLLDTDRISTTEDLGYDSEHEYPSNNTTRHRPRLLTRKRIASNRYLATGDDPGIRTDSPRTQMIDIASPNMQSRLQDVSPELYPDAVESNKTIKTCVGLGLGVLPSDKATGSTDRPLVICTPISPDCHSPSATGTLSFQGPLPHTSPQKPQLRPLAMPDNMSPLESLPPLLSLTNVKNRFENTPYPGKSDTVPGSTLTEDITSGNKPASGLGLGLPSGFVARSGTQKTPFRCVETPLEAINEGRCQRKKLHSREYRYSKRRLYDICETSPSPCVLPPGKLNSISYPGASVVSILQTTQYASLFNNRRSSLPLVLGAGYIDGSTTLFLDLHSQQYRYGRSTRPLYLIQNNSFVWSPNSLIQPPTKSERPRSTYDEVAPWANPNAPRRQSFRSRSRHRPPPAPHVRSTFISPVLIHINMPKKLHFANHRHFRTEHTLF</sequence>
<accession>A0A9P5XY81</accession>